<dbReference type="Proteomes" id="UP000008311">
    <property type="component" value="Unassembled WGS sequence"/>
</dbReference>
<feature type="region of interest" description="Disordered" evidence="8">
    <location>
        <begin position="187"/>
        <end position="225"/>
    </location>
</feature>
<dbReference type="OrthoDB" id="361242at2759"/>
<feature type="compositionally biased region" description="Basic residues" evidence="8">
    <location>
        <begin position="190"/>
        <end position="199"/>
    </location>
</feature>
<comment type="function">
    <text evidence="7">Component of the SMC5-SMC6 complex, that promotes sister chromatid alignment after DNA damage and facilitates double-stranded DNA breaks (DSBs) repair via homologous recombination between sister chromatids.</text>
</comment>
<dbReference type="InterPro" id="IPR027786">
    <property type="entry name" value="Nse4/EID"/>
</dbReference>
<evidence type="ECO:0000256" key="6">
    <source>
        <dbReference type="ARBA" id="ARBA00023242"/>
    </source>
</evidence>
<dbReference type="Pfam" id="PF08743">
    <property type="entry name" value="Nse4_C"/>
    <property type="match status" value="1"/>
</dbReference>
<protein>
    <recommendedName>
        <fullName evidence="7">Non-structural maintenance of chromosomes element 4</fullName>
    </recommendedName>
</protein>
<name>B9SVD8_RICCO</name>
<dbReference type="PANTHER" id="PTHR16140:SF0">
    <property type="entry name" value="NON-STRUCTURAL MAINTENANCE OF CHROMOSOMES ELEMENT 4"/>
    <property type="match status" value="1"/>
</dbReference>
<feature type="region of interest" description="Disordered" evidence="8">
    <location>
        <begin position="25"/>
        <end position="46"/>
    </location>
</feature>
<comment type="similarity">
    <text evidence="2 7">Belongs to the NSE4 family.</text>
</comment>
<evidence type="ECO:0000256" key="2">
    <source>
        <dbReference type="ARBA" id="ARBA00008997"/>
    </source>
</evidence>
<dbReference type="EMBL" id="EQ974165">
    <property type="protein sequence ID" value="EEF32434.1"/>
    <property type="molecule type" value="Genomic_DNA"/>
</dbReference>
<evidence type="ECO:0000313" key="10">
    <source>
        <dbReference type="EMBL" id="EEF32434.1"/>
    </source>
</evidence>
<dbReference type="eggNOG" id="KOG2866">
    <property type="taxonomic scope" value="Eukaryota"/>
</dbReference>
<dbReference type="GO" id="GO:0005634">
    <property type="term" value="C:nucleus"/>
    <property type="evidence" value="ECO:0000318"/>
    <property type="project" value="GO_Central"/>
</dbReference>
<comment type="subcellular location">
    <subcellularLocation>
        <location evidence="1 7">Nucleus</location>
    </subcellularLocation>
</comment>
<feature type="region of interest" description="Disordered" evidence="8">
    <location>
        <begin position="323"/>
        <end position="350"/>
    </location>
</feature>
<evidence type="ECO:0000256" key="1">
    <source>
        <dbReference type="ARBA" id="ARBA00004123"/>
    </source>
</evidence>
<reference evidence="11" key="1">
    <citation type="journal article" date="2010" name="Nat. Biotechnol.">
        <title>Draft genome sequence of the oilseed species Ricinus communis.</title>
        <authorList>
            <person name="Chan A.P."/>
            <person name="Crabtree J."/>
            <person name="Zhao Q."/>
            <person name="Lorenzi H."/>
            <person name="Orvis J."/>
            <person name="Puiu D."/>
            <person name="Melake-Berhan A."/>
            <person name="Jones K.M."/>
            <person name="Redman J."/>
            <person name="Chen G."/>
            <person name="Cahoon E.B."/>
            <person name="Gedil M."/>
            <person name="Stanke M."/>
            <person name="Haas B.J."/>
            <person name="Wortman J.R."/>
            <person name="Fraser-Liggett C.M."/>
            <person name="Ravel J."/>
            <person name="Rabinowicz P.D."/>
        </authorList>
    </citation>
    <scope>NUCLEOTIDE SEQUENCE [LARGE SCALE GENOMIC DNA]</scope>
    <source>
        <strain evidence="11">cv. Hale</strain>
    </source>
</reference>
<keyword evidence="6 7" id="KW-0539">Nucleus</keyword>
<dbReference type="PANTHER" id="PTHR16140">
    <property type="entry name" value="NON-STRUCTURAL MAINTENANCE OF CHROMOSOMES ELEMENT 4"/>
    <property type="match status" value="1"/>
</dbReference>
<dbReference type="GO" id="GO:0006281">
    <property type="term" value="P:DNA repair"/>
    <property type="evidence" value="ECO:0000318"/>
    <property type="project" value="GO_Central"/>
</dbReference>
<evidence type="ECO:0000256" key="3">
    <source>
        <dbReference type="ARBA" id="ARBA00022763"/>
    </source>
</evidence>
<evidence type="ECO:0000256" key="4">
    <source>
        <dbReference type="ARBA" id="ARBA00023172"/>
    </source>
</evidence>
<evidence type="ECO:0000259" key="9">
    <source>
        <dbReference type="Pfam" id="PF08743"/>
    </source>
</evidence>
<dbReference type="GO" id="GO:0030915">
    <property type="term" value="C:Smc5-Smc6 complex"/>
    <property type="evidence" value="ECO:0000318"/>
    <property type="project" value="GO_Central"/>
</dbReference>
<dbReference type="FunCoup" id="B9SVD8">
    <property type="interactions" value="2036"/>
</dbReference>
<keyword evidence="5 7" id="KW-0234">DNA repair</keyword>
<dbReference type="GO" id="GO:0006310">
    <property type="term" value="P:DNA recombination"/>
    <property type="evidence" value="ECO:0007669"/>
    <property type="project" value="UniProtKB-UniRule"/>
</dbReference>
<evidence type="ECO:0000256" key="8">
    <source>
        <dbReference type="SAM" id="MobiDB-lite"/>
    </source>
</evidence>
<evidence type="ECO:0000256" key="5">
    <source>
        <dbReference type="ARBA" id="ARBA00023204"/>
    </source>
</evidence>
<dbReference type="InterPro" id="IPR014854">
    <property type="entry name" value="Nse4_C"/>
</dbReference>
<feature type="compositionally biased region" description="Polar residues" evidence="8">
    <location>
        <begin position="333"/>
        <end position="350"/>
    </location>
</feature>
<comment type="subunit">
    <text evidence="7">Component of the SMC5-SMC6 complex.</text>
</comment>
<sequence>MGRSVKGEAPSSRVETARELRAVKRERLSRNRVESSTQQPHQDDSVVDRRVLRSKYLALYNKINVERDDLAQVDSDKFATIIKEVEDLHQHVQRPREQVADAEALLGIASTLVTSVKSQSNEGSTASDFVSGLLAAFGQSNRTLGNEGIDDNSPTFINWKDIGLVVSPIFKKCNGFSTMVGPMNTELKQRKAAVNRSRREKPTEKSQPEEVDDSEAEKKTDTDNNMSTMFEILRRNKRARLENLILNRRSFAQTVENLFALSFLVKDGRVEIIVDGSGHHLVSPRNAPAASSVMSGEVAYRHFVFRFDFKDWKVMMDMVPQGDELMPDRKNSVSETEPETNISQGNTNRTPIRKLCRNRGLVVQEDSVVEDSPEIEAAKGIGSLRCRRKIT</sequence>
<keyword evidence="3 7" id="KW-0227">DNA damage</keyword>
<evidence type="ECO:0000313" key="11">
    <source>
        <dbReference type="Proteomes" id="UP000008311"/>
    </source>
</evidence>
<dbReference type="STRING" id="3988.B9SVD8"/>
<dbReference type="KEGG" id="rcu:8266287"/>
<keyword evidence="4 7" id="KW-0233">DNA recombination</keyword>
<feature type="domain" description="Non-structural maintenance of chromosome element 4 C-terminal" evidence="9">
    <location>
        <begin position="240"/>
        <end position="324"/>
    </location>
</feature>
<evidence type="ECO:0000256" key="7">
    <source>
        <dbReference type="RuleBase" id="RU365071"/>
    </source>
</evidence>
<organism evidence="10 11">
    <name type="scientific">Ricinus communis</name>
    <name type="common">Castor bean</name>
    <dbReference type="NCBI Taxonomy" id="3988"/>
    <lineage>
        <taxon>Eukaryota</taxon>
        <taxon>Viridiplantae</taxon>
        <taxon>Streptophyta</taxon>
        <taxon>Embryophyta</taxon>
        <taxon>Tracheophyta</taxon>
        <taxon>Spermatophyta</taxon>
        <taxon>Magnoliopsida</taxon>
        <taxon>eudicotyledons</taxon>
        <taxon>Gunneridae</taxon>
        <taxon>Pentapetalae</taxon>
        <taxon>rosids</taxon>
        <taxon>fabids</taxon>
        <taxon>Malpighiales</taxon>
        <taxon>Euphorbiaceae</taxon>
        <taxon>Acalyphoideae</taxon>
        <taxon>Acalypheae</taxon>
        <taxon>Ricinus</taxon>
    </lineage>
</organism>
<gene>
    <name evidence="10" type="ORF">RCOM_0565760</name>
</gene>
<accession>B9SVD8</accession>
<dbReference type="AlphaFoldDB" id="B9SVD8"/>
<proteinExistence type="inferred from homology"/>
<keyword evidence="11" id="KW-1185">Reference proteome</keyword>
<dbReference type="InParanoid" id="B9SVD8"/>